<dbReference type="InterPro" id="IPR006671">
    <property type="entry name" value="Cyclin_N"/>
</dbReference>
<comment type="caution">
    <text evidence="3">The sequence shown here is derived from an EMBL/GenBank/DDBJ whole genome shotgun (WGS) entry which is preliminary data.</text>
</comment>
<organism evidence="3 4">
    <name type="scientific">Cerrena zonata</name>
    <dbReference type="NCBI Taxonomy" id="2478898"/>
    <lineage>
        <taxon>Eukaryota</taxon>
        <taxon>Fungi</taxon>
        <taxon>Dikarya</taxon>
        <taxon>Basidiomycota</taxon>
        <taxon>Agaricomycotina</taxon>
        <taxon>Agaricomycetes</taxon>
        <taxon>Polyporales</taxon>
        <taxon>Cerrenaceae</taxon>
        <taxon>Cerrena</taxon>
    </lineage>
</organism>
<dbReference type="GO" id="GO:0016538">
    <property type="term" value="F:cyclin-dependent protein serine/threonine kinase regulator activity"/>
    <property type="evidence" value="ECO:0007669"/>
    <property type="project" value="TreeGrafter"/>
</dbReference>
<dbReference type="GO" id="GO:0000307">
    <property type="term" value="C:cyclin-dependent protein kinase holoenzyme complex"/>
    <property type="evidence" value="ECO:0007669"/>
    <property type="project" value="TreeGrafter"/>
</dbReference>
<dbReference type="Proteomes" id="UP001385951">
    <property type="component" value="Unassembled WGS sequence"/>
</dbReference>
<accession>A0AAW0GUI5</accession>
<keyword evidence="4" id="KW-1185">Reference proteome</keyword>
<dbReference type="InterPro" id="IPR013922">
    <property type="entry name" value="Cyclin_PHO80-like"/>
</dbReference>
<dbReference type="GO" id="GO:0005634">
    <property type="term" value="C:nucleus"/>
    <property type="evidence" value="ECO:0007669"/>
    <property type="project" value="TreeGrafter"/>
</dbReference>
<evidence type="ECO:0000256" key="1">
    <source>
        <dbReference type="SAM" id="MobiDB-lite"/>
    </source>
</evidence>
<reference evidence="3 4" key="1">
    <citation type="submission" date="2022-09" db="EMBL/GenBank/DDBJ databases">
        <authorList>
            <person name="Palmer J.M."/>
        </authorList>
    </citation>
    <scope>NUCLEOTIDE SEQUENCE [LARGE SCALE GENOMIC DNA]</scope>
    <source>
        <strain evidence="3 4">DSM 7382</strain>
    </source>
</reference>
<name>A0AAW0GUI5_9APHY</name>
<feature type="compositionally biased region" description="Low complexity" evidence="1">
    <location>
        <begin position="324"/>
        <end position="368"/>
    </location>
</feature>
<proteinExistence type="predicted"/>
<sequence length="388" mass="42803">MSPKTSKTPSGIHPGSLVDCSTHSPASLELYDMKMTPYLIEYTVDCVLETVHYALGRPSSSRVPPRFRTSERTNFLKFVTEVVTKAEVRVPVLLVAVIYVHRAQPHLDIATEEWANERTFLGALILANKYLNDSTLKNVHWAMASKVFRTRDISRIEQEFLTVLDFELGISEGDILFHHAVLKSYVDSQEPTTPVTNVSSPSPSHAVPFPNRTTTWSDSESTLGSEPSTSRLPSLQSPRPSHTEQNTVLHPTLMSFLTTDREGSPIPHRHSRNTKVHDEHSNDLNTQPTQPTASKPSHHRRLSSITSAFNALRSIPVSIPYFTSRTSGSWRSGSSTSSSPADSDSSSSSTHTPSESESEPNASAAVPSLDGLARRMGGEFLRPILINH</sequence>
<dbReference type="Gene3D" id="1.10.472.10">
    <property type="entry name" value="Cyclin-like"/>
    <property type="match status" value="1"/>
</dbReference>
<feature type="region of interest" description="Disordered" evidence="1">
    <location>
        <begin position="190"/>
        <end position="301"/>
    </location>
</feature>
<dbReference type="CDD" id="cd20557">
    <property type="entry name" value="CYCLIN_ScPCL1-like"/>
    <property type="match status" value="1"/>
</dbReference>
<dbReference type="GO" id="GO:0019901">
    <property type="term" value="F:protein kinase binding"/>
    <property type="evidence" value="ECO:0007669"/>
    <property type="project" value="InterPro"/>
</dbReference>
<feature type="compositionally biased region" description="Polar residues" evidence="1">
    <location>
        <begin position="283"/>
        <end position="295"/>
    </location>
</feature>
<feature type="compositionally biased region" description="Low complexity" evidence="1">
    <location>
        <begin position="191"/>
        <end position="204"/>
    </location>
</feature>
<evidence type="ECO:0000313" key="4">
    <source>
        <dbReference type="Proteomes" id="UP001385951"/>
    </source>
</evidence>
<dbReference type="InterPro" id="IPR036915">
    <property type="entry name" value="Cyclin-like_sf"/>
</dbReference>
<feature type="domain" description="Cyclin N-terminal" evidence="2">
    <location>
        <begin position="65"/>
        <end position="168"/>
    </location>
</feature>
<dbReference type="PANTHER" id="PTHR15615:SF10">
    <property type="entry name" value="PHO85 CYCLIN-2-RELATED"/>
    <property type="match status" value="1"/>
</dbReference>
<feature type="compositionally biased region" description="Low complexity" evidence="1">
    <location>
        <begin position="227"/>
        <end position="240"/>
    </location>
</feature>
<dbReference type="SUPFAM" id="SSF47954">
    <property type="entry name" value="Cyclin-like"/>
    <property type="match status" value="1"/>
</dbReference>
<feature type="compositionally biased region" description="Polar residues" evidence="1">
    <location>
        <begin position="211"/>
        <end position="226"/>
    </location>
</feature>
<evidence type="ECO:0000313" key="3">
    <source>
        <dbReference type="EMBL" id="KAK7694113.1"/>
    </source>
</evidence>
<gene>
    <name evidence="3" type="ORF">QCA50_003689</name>
</gene>
<feature type="region of interest" description="Disordered" evidence="1">
    <location>
        <begin position="324"/>
        <end position="370"/>
    </location>
</feature>
<protein>
    <recommendedName>
        <fullName evidence="2">Cyclin N-terminal domain-containing protein</fullName>
    </recommendedName>
</protein>
<dbReference type="AlphaFoldDB" id="A0AAW0GUI5"/>
<dbReference type="EMBL" id="JASBNA010000003">
    <property type="protein sequence ID" value="KAK7694113.1"/>
    <property type="molecule type" value="Genomic_DNA"/>
</dbReference>
<dbReference type="Pfam" id="PF00134">
    <property type="entry name" value="Cyclin_N"/>
    <property type="match status" value="1"/>
</dbReference>
<dbReference type="PANTHER" id="PTHR15615">
    <property type="match status" value="1"/>
</dbReference>
<evidence type="ECO:0000259" key="2">
    <source>
        <dbReference type="Pfam" id="PF00134"/>
    </source>
</evidence>